<dbReference type="EMBL" id="JBIMSO010000065">
    <property type="protein sequence ID" value="MFH5210624.1"/>
    <property type="molecule type" value="Genomic_DNA"/>
</dbReference>
<gene>
    <name evidence="3" type="ORF">ACHIPV_29165</name>
    <name evidence="1" type="ORF">ACHIPZ_20810</name>
    <name evidence="2" type="ORF">ACHIRB_20075</name>
</gene>
<dbReference type="Proteomes" id="UP001609175">
    <property type="component" value="Unassembled WGS sequence"/>
</dbReference>
<name>A0ABW7K745_9NOCA</name>
<keyword evidence="6" id="KW-1185">Reference proteome</keyword>
<accession>A0ABW7K745</accession>
<dbReference type="RefSeq" id="WP_395116496.1">
    <property type="nucleotide sequence ID" value="NZ_JBIMSN010000093.1"/>
</dbReference>
<dbReference type="Proteomes" id="UP001609219">
    <property type="component" value="Unassembled WGS sequence"/>
</dbReference>
<dbReference type="InterPro" id="IPR019238">
    <property type="entry name" value="AbiEi_2"/>
</dbReference>
<dbReference type="EMBL" id="JBIMSP010000108">
    <property type="protein sequence ID" value="MFH5245904.1"/>
    <property type="molecule type" value="Genomic_DNA"/>
</dbReference>
<evidence type="ECO:0000313" key="1">
    <source>
        <dbReference type="EMBL" id="MFH5210624.1"/>
    </source>
</evidence>
<comment type="caution">
    <text evidence="2">The sequence shown here is derived from an EMBL/GenBank/DDBJ whole genome shotgun (WGS) entry which is preliminary data.</text>
</comment>
<evidence type="ECO:0000313" key="5">
    <source>
        <dbReference type="Proteomes" id="UP001609176"/>
    </source>
</evidence>
<organism evidence="2 6">
    <name type="scientific">Antrihabitans spumae</name>
    <dbReference type="NCBI Taxonomy" id="3373370"/>
    <lineage>
        <taxon>Bacteria</taxon>
        <taxon>Bacillati</taxon>
        <taxon>Actinomycetota</taxon>
        <taxon>Actinomycetes</taxon>
        <taxon>Mycobacteriales</taxon>
        <taxon>Nocardiaceae</taxon>
        <taxon>Antrihabitans</taxon>
    </lineage>
</organism>
<reference evidence="4 5" key="1">
    <citation type="submission" date="2024-10" db="EMBL/GenBank/DDBJ databases">
        <authorList>
            <person name="Riesco R."/>
        </authorList>
    </citation>
    <scope>NUCLEOTIDE SEQUENCE [LARGE SCALE GENOMIC DNA]</scope>
    <source>
        <strain evidence="3 5">NCIMB 15448</strain>
        <strain evidence="1 4">NCIMB 15449</strain>
        <strain evidence="2 6">NCIMB 15450</strain>
    </source>
</reference>
<dbReference type="Proteomes" id="UP001609176">
    <property type="component" value="Unassembled WGS sequence"/>
</dbReference>
<dbReference type="EMBL" id="JBIMSN010000093">
    <property type="protein sequence ID" value="MFH5230844.1"/>
    <property type="molecule type" value="Genomic_DNA"/>
</dbReference>
<dbReference type="Pfam" id="PF09952">
    <property type="entry name" value="AbiEi_2"/>
    <property type="match status" value="1"/>
</dbReference>
<sequence>MPDACVFNFQRCSIKLNDMGDRTRQQGIKNMMTQLLAEFAIELHVERWTSDETAIVRVSRRGHGGTYWMAWLPHATLSEVARLDQDDRLHPLLVLGPHISSRTAVALRDAHIDYVDYAGNAHLEFGSVLINIQGRRRPPAVPSVRTADANLFSAKRMQVIFALLAWPDIATTPVRSIANAAGTSVGITQSTLDLMREADYLIERSLQNRDELLDLWTAAFRGSLLPKIVRASYAGTTGTWSPPPGYLVSGESAVELIRQPQTLTIYVENFDIVDAVNSGWRKSDKPNIQIRQKFWEEPLWAVPQNQQGTFIASAVPPLLVYADLIASKEPRQLEIAATLRREQLV</sequence>
<evidence type="ECO:0000313" key="2">
    <source>
        <dbReference type="EMBL" id="MFH5230844.1"/>
    </source>
</evidence>
<protein>
    <submittedName>
        <fullName evidence="2">Type IV toxin-antitoxin system AbiEi family antitoxin</fullName>
    </submittedName>
</protein>
<proteinExistence type="predicted"/>
<evidence type="ECO:0000313" key="6">
    <source>
        <dbReference type="Proteomes" id="UP001609219"/>
    </source>
</evidence>
<evidence type="ECO:0000313" key="4">
    <source>
        <dbReference type="Proteomes" id="UP001609175"/>
    </source>
</evidence>
<evidence type="ECO:0000313" key="3">
    <source>
        <dbReference type="EMBL" id="MFH5245904.1"/>
    </source>
</evidence>